<feature type="domain" description="Thioredoxin" evidence="2">
    <location>
        <begin position="19"/>
        <end position="155"/>
    </location>
</feature>
<dbReference type="EMBL" id="PYGD01000009">
    <property type="protein sequence ID" value="PSK90029.1"/>
    <property type="molecule type" value="Genomic_DNA"/>
</dbReference>
<name>A0A2P8CYI7_9BACT</name>
<dbReference type="OrthoDB" id="195735at2"/>
<evidence type="ECO:0000259" key="2">
    <source>
        <dbReference type="PROSITE" id="PS51352"/>
    </source>
</evidence>
<keyword evidence="4" id="KW-1185">Reference proteome</keyword>
<dbReference type="Proteomes" id="UP000240572">
    <property type="component" value="Unassembled WGS sequence"/>
</dbReference>
<comment type="caution">
    <text evidence="3">The sequence shown here is derived from an EMBL/GenBank/DDBJ whole genome shotgun (WGS) entry which is preliminary data.</text>
</comment>
<gene>
    <name evidence="3" type="ORF">B0I18_10934</name>
</gene>
<reference evidence="3 4" key="1">
    <citation type="submission" date="2018-03" db="EMBL/GenBank/DDBJ databases">
        <title>Genomic Encyclopedia of Type Strains, Phase III (KMG-III): the genomes of soil and plant-associated and newly described type strains.</title>
        <authorList>
            <person name="Whitman W."/>
        </authorList>
    </citation>
    <scope>NUCLEOTIDE SEQUENCE [LARGE SCALE GENOMIC DNA]</scope>
    <source>
        <strain evidence="3 4">CGMCC 1.12700</strain>
    </source>
</reference>
<proteinExistence type="predicted"/>
<dbReference type="Pfam" id="PF13899">
    <property type="entry name" value="Thioredoxin_7"/>
    <property type="match status" value="1"/>
</dbReference>
<sequence>MKKILFSILLVLPAMLGFAQDKQAGPKLYDPNADARADIKKAVQQAAKEHKYVMLQVGGNWCIWCTRFHHTVAANDTLSRLQKDNYVMVYVNYEQKNSKDAIWKELGYPQRFGFPVFVILDEQGKRIHTQSSAYLEEGKGHSPAKIAEFFTQWSPDAVAGKTLKN</sequence>
<keyword evidence="1" id="KW-0732">Signal</keyword>
<protein>
    <submittedName>
        <fullName evidence="3">Thioredoxin-like protein</fullName>
    </submittedName>
</protein>
<evidence type="ECO:0000313" key="4">
    <source>
        <dbReference type="Proteomes" id="UP000240572"/>
    </source>
</evidence>
<accession>A0A2P8CYI7</accession>
<evidence type="ECO:0000256" key="1">
    <source>
        <dbReference type="SAM" id="SignalP"/>
    </source>
</evidence>
<evidence type="ECO:0000313" key="3">
    <source>
        <dbReference type="EMBL" id="PSK90029.1"/>
    </source>
</evidence>
<dbReference type="InterPro" id="IPR013766">
    <property type="entry name" value="Thioredoxin_domain"/>
</dbReference>
<dbReference type="AlphaFoldDB" id="A0A2P8CYI7"/>
<dbReference type="SUPFAM" id="SSF52833">
    <property type="entry name" value="Thioredoxin-like"/>
    <property type="match status" value="1"/>
</dbReference>
<dbReference type="PROSITE" id="PS51352">
    <property type="entry name" value="THIOREDOXIN_2"/>
    <property type="match status" value="1"/>
</dbReference>
<feature type="signal peptide" evidence="1">
    <location>
        <begin position="1"/>
        <end position="19"/>
    </location>
</feature>
<organism evidence="3 4">
    <name type="scientific">Taibaiella chishuiensis</name>
    <dbReference type="NCBI Taxonomy" id="1434707"/>
    <lineage>
        <taxon>Bacteria</taxon>
        <taxon>Pseudomonadati</taxon>
        <taxon>Bacteroidota</taxon>
        <taxon>Chitinophagia</taxon>
        <taxon>Chitinophagales</taxon>
        <taxon>Chitinophagaceae</taxon>
        <taxon>Taibaiella</taxon>
    </lineage>
</organism>
<dbReference type="Gene3D" id="3.40.30.10">
    <property type="entry name" value="Glutaredoxin"/>
    <property type="match status" value="1"/>
</dbReference>
<dbReference type="RefSeq" id="WP_106524377.1">
    <property type="nucleotide sequence ID" value="NZ_PYGD01000009.1"/>
</dbReference>
<feature type="chain" id="PRO_5015119936" evidence="1">
    <location>
        <begin position="20"/>
        <end position="165"/>
    </location>
</feature>
<dbReference type="InterPro" id="IPR036249">
    <property type="entry name" value="Thioredoxin-like_sf"/>
</dbReference>